<name>A0A1Y1Y3I0_9FUNG</name>
<dbReference type="GO" id="GO:0005506">
    <property type="term" value="F:iron ion binding"/>
    <property type="evidence" value="ECO:0007669"/>
    <property type="project" value="InterPro"/>
</dbReference>
<dbReference type="STRING" id="1314790.A0A1Y1Y3I0"/>
<evidence type="ECO:0000256" key="3">
    <source>
        <dbReference type="ARBA" id="ARBA00022723"/>
    </source>
</evidence>
<dbReference type="GO" id="GO:0004497">
    <property type="term" value="F:monooxygenase activity"/>
    <property type="evidence" value="ECO:0007669"/>
    <property type="project" value="UniProtKB-KW"/>
</dbReference>
<evidence type="ECO:0000256" key="5">
    <source>
        <dbReference type="ARBA" id="ARBA00023004"/>
    </source>
</evidence>
<evidence type="ECO:0000313" key="9">
    <source>
        <dbReference type="EMBL" id="ORX92592.1"/>
    </source>
</evidence>
<evidence type="ECO:0000256" key="1">
    <source>
        <dbReference type="ARBA" id="ARBA00010617"/>
    </source>
</evidence>
<reference evidence="9 10" key="1">
    <citation type="submission" date="2016-07" db="EMBL/GenBank/DDBJ databases">
        <title>Pervasive Adenine N6-methylation of Active Genes in Fungi.</title>
        <authorList>
            <consortium name="DOE Joint Genome Institute"/>
            <person name="Mondo S.J."/>
            <person name="Dannebaum R.O."/>
            <person name="Kuo R.C."/>
            <person name="Labutti K."/>
            <person name="Haridas S."/>
            <person name="Kuo A."/>
            <person name="Salamov A."/>
            <person name="Ahrendt S.R."/>
            <person name="Lipzen A."/>
            <person name="Sullivan W."/>
            <person name="Andreopoulos W.B."/>
            <person name="Clum A."/>
            <person name="Lindquist E."/>
            <person name="Daum C."/>
            <person name="Ramamoorthy G.K."/>
            <person name="Gryganskyi A."/>
            <person name="Culley D."/>
            <person name="Magnuson J.K."/>
            <person name="James T.Y."/>
            <person name="O'Malley M.A."/>
            <person name="Stajich J.E."/>
            <person name="Spatafora J.W."/>
            <person name="Visel A."/>
            <person name="Grigoriev I.V."/>
        </authorList>
    </citation>
    <scope>NUCLEOTIDE SEQUENCE [LARGE SCALE GENOMIC DNA]</scope>
    <source>
        <strain evidence="9 10">CBS 931.73</strain>
    </source>
</reference>
<evidence type="ECO:0000256" key="8">
    <source>
        <dbReference type="RuleBase" id="RU000461"/>
    </source>
</evidence>
<dbReference type="EMBL" id="MCFE01000269">
    <property type="protein sequence ID" value="ORX92592.1"/>
    <property type="molecule type" value="Genomic_DNA"/>
</dbReference>
<dbReference type="PROSITE" id="PS00086">
    <property type="entry name" value="CYTOCHROME_P450"/>
    <property type="match status" value="1"/>
</dbReference>
<dbReference type="InterPro" id="IPR036396">
    <property type="entry name" value="Cyt_P450_sf"/>
</dbReference>
<comment type="caution">
    <text evidence="9">The sequence shown here is derived from an EMBL/GenBank/DDBJ whole genome shotgun (WGS) entry which is preliminary data.</text>
</comment>
<dbReference type="SUPFAM" id="SSF48264">
    <property type="entry name" value="Cytochrome P450"/>
    <property type="match status" value="1"/>
</dbReference>
<gene>
    <name evidence="9" type="ORF">K493DRAFT_303246</name>
</gene>
<evidence type="ECO:0000256" key="6">
    <source>
        <dbReference type="ARBA" id="ARBA00023033"/>
    </source>
</evidence>
<dbReference type="AlphaFoldDB" id="A0A1Y1Y3I0"/>
<keyword evidence="6 8" id="KW-0503">Monooxygenase</keyword>
<dbReference type="InParanoid" id="A0A1Y1Y3I0"/>
<evidence type="ECO:0000256" key="2">
    <source>
        <dbReference type="ARBA" id="ARBA00022617"/>
    </source>
</evidence>
<comment type="similarity">
    <text evidence="1 8">Belongs to the cytochrome P450 family.</text>
</comment>
<comment type="cofactor">
    <cofactor evidence="7">
        <name>heme</name>
        <dbReference type="ChEBI" id="CHEBI:30413"/>
    </cofactor>
</comment>
<feature type="binding site" description="axial binding residue" evidence="7">
    <location>
        <position position="429"/>
    </location>
    <ligand>
        <name>heme</name>
        <dbReference type="ChEBI" id="CHEBI:30413"/>
    </ligand>
    <ligandPart>
        <name>Fe</name>
        <dbReference type="ChEBI" id="CHEBI:18248"/>
    </ligandPart>
</feature>
<keyword evidence="2 7" id="KW-0349">Heme</keyword>
<dbReference type="GO" id="GO:0020037">
    <property type="term" value="F:heme binding"/>
    <property type="evidence" value="ECO:0007669"/>
    <property type="project" value="InterPro"/>
</dbReference>
<dbReference type="Gene3D" id="1.10.630.10">
    <property type="entry name" value="Cytochrome P450"/>
    <property type="match status" value="1"/>
</dbReference>
<dbReference type="GO" id="GO:0016705">
    <property type="term" value="F:oxidoreductase activity, acting on paired donors, with incorporation or reduction of molecular oxygen"/>
    <property type="evidence" value="ECO:0007669"/>
    <property type="project" value="InterPro"/>
</dbReference>
<keyword evidence="10" id="KW-1185">Reference proteome</keyword>
<dbReference type="PRINTS" id="PR00463">
    <property type="entry name" value="EP450I"/>
</dbReference>
<evidence type="ECO:0000313" key="10">
    <source>
        <dbReference type="Proteomes" id="UP000193498"/>
    </source>
</evidence>
<sequence>MSAMILTLLAIALVPIFVIYTRIKLPPHLKSVPGLPAITVFKCLFAKKGFAQSLREKLFPILEEHKIGRSFFGTGWIVFLSDPEDCRKLCAQTSKEPPNHFVIKFLGDNIVSTNGVEWKKHRKVASPAFRRHWPVELFAGCVRDLFDAIDANVKQTQDAHDLLQRMTLDVLGKGLFEYDFKALKNRHSQRCKMYNEVMKGIFNPLNFFFPFLSSLPMARNRRLKGKMGEFNTLLYTILEEKQQRYKENIADGSFDERTADLLTLMIHSAYEDQTLSDEELRSNLLIFFIAGHDTTANSLSSILCYLAMFPKCQEKARQEALSVLGNDPLVPPTSEQQAKELPYINAIIKEAIRLVPPVGNLGGRVCTEPVEFQGRRFPTGTRFAPHIYCMQRSKHLWKDPDSFRPERFLDEEKLTPHSWIPFGAGPRQCIGMVFSLMEQRVTLSMLLRKYRWSLPKASIHENGVLRIRPTGLLAPESSELCFEPLVDQAPN</sequence>
<keyword evidence="3 7" id="KW-0479">Metal-binding</keyword>
<organism evidence="9 10">
    <name type="scientific">Basidiobolus meristosporus CBS 931.73</name>
    <dbReference type="NCBI Taxonomy" id="1314790"/>
    <lineage>
        <taxon>Eukaryota</taxon>
        <taxon>Fungi</taxon>
        <taxon>Fungi incertae sedis</taxon>
        <taxon>Zoopagomycota</taxon>
        <taxon>Entomophthoromycotina</taxon>
        <taxon>Basidiobolomycetes</taxon>
        <taxon>Basidiobolales</taxon>
        <taxon>Basidiobolaceae</taxon>
        <taxon>Basidiobolus</taxon>
    </lineage>
</organism>
<evidence type="ECO:0000256" key="4">
    <source>
        <dbReference type="ARBA" id="ARBA00023002"/>
    </source>
</evidence>
<dbReference type="Pfam" id="PF00067">
    <property type="entry name" value="p450"/>
    <property type="match status" value="1"/>
</dbReference>
<evidence type="ECO:0000256" key="7">
    <source>
        <dbReference type="PIRSR" id="PIRSR602401-1"/>
    </source>
</evidence>
<dbReference type="InterPro" id="IPR017972">
    <property type="entry name" value="Cyt_P450_CS"/>
</dbReference>
<dbReference type="InterPro" id="IPR050196">
    <property type="entry name" value="Cytochrome_P450_Monoox"/>
</dbReference>
<keyword evidence="5 7" id="KW-0408">Iron</keyword>
<dbReference type="PANTHER" id="PTHR24291:SF50">
    <property type="entry name" value="BIFUNCTIONAL ALBAFLAVENONE MONOOXYGENASE_TERPENE SYNTHASE"/>
    <property type="match status" value="1"/>
</dbReference>
<dbReference type="PRINTS" id="PR00385">
    <property type="entry name" value="P450"/>
</dbReference>
<dbReference type="PANTHER" id="PTHR24291">
    <property type="entry name" value="CYTOCHROME P450 FAMILY 4"/>
    <property type="match status" value="1"/>
</dbReference>
<accession>A0A1Y1Y3I0</accession>
<dbReference type="InterPro" id="IPR001128">
    <property type="entry name" value="Cyt_P450"/>
</dbReference>
<dbReference type="Proteomes" id="UP000193498">
    <property type="component" value="Unassembled WGS sequence"/>
</dbReference>
<dbReference type="InterPro" id="IPR002401">
    <property type="entry name" value="Cyt_P450_E_grp-I"/>
</dbReference>
<keyword evidence="4 8" id="KW-0560">Oxidoreductase</keyword>
<dbReference type="OrthoDB" id="1470350at2759"/>
<protein>
    <submittedName>
        <fullName evidence="9">Cytochrome P450</fullName>
    </submittedName>
</protein>
<proteinExistence type="inferred from homology"/>